<dbReference type="SUPFAM" id="SSF53383">
    <property type="entry name" value="PLP-dependent transferases"/>
    <property type="match status" value="1"/>
</dbReference>
<organism evidence="3 4">
    <name type="scientific">Candidatus Eubacterium avistercoris</name>
    <dbReference type="NCBI Taxonomy" id="2838567"/>
    <lineage>
        <taxon>Bacteria</taxon>
        <taxon>Bacillati</taxon>
        <taxon>Bacillota</taxon>
        <taxon>Clostridia</taxon>
        <taxon>Eubacteriales</taxon>
        <taxon>Eubacteriaceae</taxon>
        <taxon>Eubacterium</taxon>
    </lineage>
</organism>
<dbReference type="GO" id="GO:0008483">
    <property type="term" value="F:transaminase activity"/>
    <property type="evidence" value="ECO:0007669"/>
    <property type="project" value="UniProtKB-KW"/>
</dbReference>
<dbReference type="EC" id="2.6.1.-" evidence="1"/>
<dbReference type="EMBL" id="DXCH01000264">
    <property type="protein sequence ID" value="HIZ08193.1"/>
    <property type="molecule type" value="Genomic_DNA"/>
</dbReference>
<proteinExistence type="inferred from homology"/>
<gene>
    <name evidence="3" type="ORF">IAA08_09685</name>
</gene>
<name>A0A9D2D432_9FIRM</name>
<dbReference type="GO" id="GO:0030170">
    <property type="term" value="F:pyridoxal phosphate binding"/>
    <property type="evidence" value="ECO:0007669"/>
    <property type="project" value="InterPro"/>
</dbReference>
<dbReference type="Proteomes" id="UP000824024">
    <property type="component" value="Unassembled WGS sequence"/>
</dbReference>
<accession>A0A9D2D432</accession>
<dbReference type="Pfam" id="PF00155">
    <property type="entry name" value="Aminotran_1_2"/>
    <property type="match status" value="1"/>
</dbReference>
<dbReference type="CDD" id="cd00609">
    <property type="entry name" value="AAT_like"/>
    <property type="match status" value="1"/>
</dbReference>
<dbReference type="InterPro" id="IPR015424">
    <property type="entry name" value="PyrdxlP-dep_Trfase"/>
</dbReference>
<dbReference type="AlphaFoldDB" id="A0A9D2D432"/>
<comment type="similarity">
    <text evidence="1">Belongs to the class-I pyridoxal-phosphate-dependent aminotransferase family.</text>
</comment>
<evidence type="ECO:0000313" key="3">
    <source>
        <dbReference type="EMBL" id="HIZ08193.1"/>
    </source>
</evidence>
<sequence>MIAKRLRASLDASICIRDIFEEGKKLAEIYGAENIYNFSIGNPSVEPPAIVNETLKEILDTEPALSLHGYPANVGHPEVRQHIADYLNQTYGCHYTVDGIVMTSGAASAIAMLCNTLLDEGDEVITFAPYFWEYKSYVETFYGKLVPALCNMDTLQPDEATLRAAFSEKTKFVLINTPNNPTGAVYTPESLTMVASVLKEMEEKYGHPIYLVSDEPYRKLAYGIEVPYLTHFYHNTIVVYSYSKALSIPGERIGYAAMEPSVDDFADLIAGLTASMRYLGYVNAPSLQQKMLLKCVDASVDISIYEETRNILYNGLTEMGYTCIHPDGAFYLFVKALEEDDAHFCEMAKKEKILMAPGTAFYGPGWVRISYCVPAKVARDSLPGFQRLMDAYKNGQGSGSTDL</sequence>
<comment type="caution">
    <text evidence="3">The sequence shown here is derived from an EMBL/GenBank/DDBJ whole genome shotgun (WGS) entry which is preliminary data.</text>
</comment>
<dbReference type="InterPro" id="IPR015422">
    <property type="entry name" value="PyrdxlP-dep_Trfase_small"/>
</dbReference>
<protein>
    <recommendedName>
        <fullName evidence="1">Aminotransferase</fullName>
        <ecNumber evidence="1">2.6.1.-</ecNumber>
    </recommendedName>
</protein>
<comment type="cofactor">
    <cofactor evidence="1">
        <name>pyridoxal 5'-phosphate</name>
        <dbReference type="ChEBI" id="CHEBI:597326"/>
    </cofactor>
</comment>
<evidence type="ECO:0000259" key="2">
    <source>
        <dbReference type="Pfam" id="PF00155"/>
    </source>
</evidence>
<dbReference type="InterPro" id="IPR004839">
    <property type="entry name" value="Aminotransferase_I/II_large"/>
</dbReference>
<reference evidence="3" key="2">
    <citation type="submission" date="2021-04" db="EMBL/GenBank/DDBJ databases">
        <authorList>
            <person name="Gilroy R."/>
        </authorList>
    </citation>
    <scope>NUCLEOTIDE SEQUENCE</scope>
    <source>
        <strain evidence="3">CHK192-9172</strain>
    </source>
</reference>
<dbReference type="Gene3D" id="3.40.640.10">
    <property type="entry name" value="Type I PLP-dependent aspartate aminotransferase-like (Major domain)"/>
    <property type="match status" value="1"/>
</dbReference>
<keyword evidence="1 3" id="KW-0032">Aminotransferase</keyword>
<dbReference type="InterPro" id="IPR004838">
    <property type="entry name" value="NHTrfase_class1_PyrdxlP-BS"/>
</dbReference>
<dbReference type="InterPro" id="IPR015421">
    <property type="entry name" value="PyrdxlP-dep_Trfase_major"/>
</dbReference>
<reference evidence="3" key="1">
    <citation type="journal article" date="2021" name="PeerJ">
        <title>Extensive microbial diversity within the chicken gut microbiome revealed by metagenomics and culture.</title>
        <authorList>
            <person name="Gilroy R."/>
            <person name="Ravi A."/>
            <person name="Getino M."/>
            <person name="Pursley I."/>
            <person name="Horton D.L."/>
            <person name="Alikhan N.F."/>
            <person name="Baker D."/>
            <person name="Gharbi K."/>
            <person name="Hall N."/>
            <person name="Watson M."/>
            <person name="Adriaenssens E.M."/>
            <person name="Foster-Nyarko E."/>
            <person name="Jarju S."/>
            <person name="Secka A."/>
            <person name="Antonio M."/>
            <person name="Oren A."/>
            <person name="Chaudhuri R.R."/>
            <person name="La Ragione R."/>
            <person name="Hildebrand F."/>
            <person name="Pallen M.J."/>
        </authorList>
    </citation>
    <scope>NUCLEOTIDE SEQUENCE</scope>
    <source>
        <strain evidence="3">CHK192-9172</strain>
    </source>
</reference>
<dbReference type="PROSITE" id="PS00105">
    <property type="entry name" value="AA_TRANSFER_CLASS_1"/>
    <property type="match status" value="1"/>
</dbReference>
<feature type="domain" description="Aminotransferase class I/classII large" evidence="2">
    <location>
        <begin position="34"/>
        <end position="373"/>
    </location>
</feature>
<dbReference type="PANTHER" id="PTHR42691:SF1">
    <property type="entry name" value="ASPARTATE AMINOTRANSFERASE YHDR-RELATED"/>
    <property type="match status" value="1"/>
</dbReference>
<evidence type="ECO:0000256" key="1">
    <source>
        <dbReference type="RuleBase" id="RU000481"/>
    </source>
</evidence>
<keyword evidence="1 3" id="KW-0808">Transferase</keyword>
<evidence type="ECO:0000313" key="4">
    <source>
        <dbReference type="Proteomes" id="UP000824024"/>
    </source>
</evidence>
<dbReference type="NCBIfam" id="NF005305">
    <property type="entry name" value="PRK06836.1"/>
    <property type="match status" value="1"/>
</dbReference>
<dbReference type="PANTHER" id="PTHR42691">
    <property type="entry name" value="ASPARTATE AMINOTRANSFERASE YHDR-RELATED"/>
    <property type="match status" value="1"/>
</dbReference>
<dbReference type="Gene3D" id="3.90.1150.10">
    <property type="entry name" value="Aspartate Aminotransferase, domain 1"/>
    <property type="match status" value="2"/>
</dbReference>